<feature type="domain" description="CopZ zinc binding" evidence="1">
    <location>
        <begin position="16"/>
        <end position="76"/>
    </location>
</feature>
<dbReference type="NCBIfam" id="NF047645">
    <property type="entry name" value="CopZ_Nterm_CC"/>
    <property type="match status" value="1"/>
</dbReference>
<dbReference type="Gene3D" id="2.20.25.270">
    <property type="match status" value="1"/>
</dbReference>
<sequence length="151" mass="16816">MADCCDVSSETKENFNCPLCKTKGKSVEVITLKSLLTADALKRLEVGLSYNFCPAPECDVIYFNSGQQVFLKTDIKVPIFQKDTKNDVPICYCFDWTRERIQAEINQTGTSTAIQEISAHVKVNRCGCEVNNPQGSCCLGNVSMFIKQITK</sequence>
<dbReference type="Pfam" id="PF18423">
    <property type="entry name" value="zf_CopZ"/>
    <property type="match status" value="1"/>
</dbReference>
<evidence type="ECO:0000313" key="3">
    <source>
        <dbReference type="Proteomes" id="UP001589609"/>
    </source>
</evidence>
<gene>
    <name evidence="2" type="ORF">ACFFMS_17590</name>
</gene>
<dbReference type="RefSeq" id="WP_379950510.1">
    <property type="nucleotide sequence ID" value="NZ_JBHMAF010000111.1"/>
</dbReference>
<evidence type="ECO:0000259" key="1">
    <source>
        <dbReference type="Pfam" id="PF18423"/>
    </source>
</evidence>
<name>A0ABV5WIZ7_9BACI</name>
<dbReference type="InterPro" id="IPR040890">
    <property type="entry name" value="Znf_CopZ"/>
</dbReference>
<dbReference type="Gene3D" id="1.10.10.1100">
    <property type="entry name" value="BFD-like [2Fe-2S]-binding domain"/>
    <property type="match status" value="1"/>
</dbReference>
<accession>A0ABV5WIZ7</accession>
<dbReference type="Proteomes" id="UP001589609">
    <property type="component" value="Unassembled WGS sequence"/>
</dbReference>
<dbReference type="CDD" id="cd10141">
    <property type="entry name" value="CopZ-like_Fer2_BFD-like"/>
    <property type="match status" value="1"/>
</dbReference>
<dbReference type="InterPro" id="IPR041854">
    <property type="entry name" value="BFD-like_2Fe2S-bd_dom_sf"/>
</dbReference>
<keyword evidence="3" id="KW-1185">Reference proteome</keyword>
<reference evidence="2 3" key="1">
    <citation type="submission" date="2024-09" db="EMBL/GenBank/DDBJ databases">
        <authorList>
            <person name="Sun Q."/>
            <person name="Mori K."/>
        </authorList>
    </citation>
    <scope>NUCLEOTIDE SEQUENCE [LARGE SCALE GENOMIC DNA]</scope>
    <source>
        <strain evidence="2 3">JCM 11201</strain>
    </source>
</reference>
<organism evidence="2 3">
    <name type="scientific">Ectobacillus funiculus</name>
    <dbReference type="NCBI Taxonomy" id="137993"/>
    <lineage>
        <taxon>Bacteria</taxon>
        <taxon>Bacillati</taxon>
        <taxon>Bacillota</taxon>
        <taxon>Bacilli</taxon>
        <taxon>Bacillales</taxon>
        <taxon>Bacillaceae</taxon>
        <taxon>Ectobacillus</taxon>
    </lineage>
</organism>
<proteinExistence type="predicted"/>
<dbReference type="EMBL" id="JBHMAF010000111">
    <property type="protein sequence ID" value="MFB9760178.1"/>
    <property type="molecule type" value="Genomic_DNA"/>
</dbReference>
<evidence type="ECO:0000313" key="2">
    <source>
        <dbReference type="EMBL" id="MFB9760178.1"/>
    </source>
</evidence>
<protein>
    <submittedName>
        <fullName evidence="2">(2Fe-2S)-binding protein</fullName>
    </submittedName>
</protein>
<comment type="caution">
    <text evidence="2">The sequence shown here is derived from an EMBL/GenBank/DDBJ whole genome shotgun (WGS) entry which is preliminary data.</text>
</comment>